<comment type="caution">
    <text evidence="2">The sequence shown here is derived from an EMBL/GenBank/DDBJ whole genome shotgun (WGS) entry which is preliminary data.</text>
</comment>
<gene>
    <name evidence="2" type="ORF">K431DRAFT_29180</name>
</gene>
<proteinExistence type="predicted"/>
<evidence type="ECO:0000313" key="3">
    <source>
        <dbReference type="Proteomes" id="UP000799441"/>
    </source>
</evidence>
<dbReference type="AlphaFoldDB" id="A0A9P4QA15"/>
<evidence type="ECO:0000313" key="2">
    <source>
        <dbReference type="EMBL" id="KAF2723377.1"/>
    </source>
</evidence>
<dbReference type="Proteomes" id="UP000799441">
    <property type="component" value="Unassembled WGS sequence"/>
</dbReference>
<evidence type="ECO:0000256" key="1">
    <source>
        <dbReference type="SAM" id="MobiDB-lite"/>
    </source>
</evidence>
<reference evidence="2" key="1">
    <citation type="journal article" date="2020" name="Stud. Mycol.">
        <title>101 Dothideomycetes genomes: a test case for predicting lifestyles and emergence of pathogens.</title>
        <authorList>
            <person name="Haridas S."/>
            <person name="Albert R."/>
            <person name="Binder M."/>
            <person name="Bloem J."/>
            <person name="Labutti K."/>
            <person name="Salamov A."/>
            <person name="Andreopoulos B."/>
            <person name="Baker S."/>
            <person name="Barry K."/>
            <person name="Bills G."/>
            <person name="Bluhm B."/>
            <person name="Cannon C."/>
            <person name="Castanera R."/>
            <person name="Culley D."/>
            <person name="Daum C."/>
            <person name="Ezra D."/>
            <person name="Gonzalez J."/>
            <person name="Henrissat B."/>
            <person name="Kuo A."/>
            <person name="Liang C."/>
            <person name="Lipzen A."/>
            <person name="Lutzoni F."/>
            <person name="Magnuson J."/>
            <person name="Mondo S."/>
            <person name="Nolan M."/>
            <person name="Ohm R."/>
            <person name="Pangilinan J."/>
            <person name="Park H.-J."/>
            <person name="Ramirez L."/>
            <person name="Alfaro M."/>
            <person name="Sun H."/>
            <person name="Tritt A."/>
            <person name="Yoshinaga Y."/>
            <person name="Zwiers L.-H."/>
            <person name="Turgeon B."/>
            <person name="Goodwin S."/>
            <person name="Spatafora J."/>
            <person name="Crous P."/>
            <person name="Grigoriev I."/>
        </authorList>
    </citation>
    <scope>NUCLEOTIDE SEQUENCE</scope>
    <source>
        <strain evidence="2">CBS 116435</strain>
    </source>
</reference>
<dbReference type="EMBL" id="MU003777">
    <property type="protein sequence ID" value="KAF2723377.1"/>
    <property type="molecule type" value="Genomic_DNA"/>
</dbReference>
<keyword evidence="3" id="KW-1185">Reference proteome</keyword>
<protein>
    <submittedName>
        <fullName evidence="2">Uncharacterized protein</fullName>
    </submittedName>
</protein>
<feature type="compositionally biased region" description="Basic and acidic residues" evidence="1">
    <location>
        <begin position="133"/>
        <end position="143"/>
    </location>
</feature>
<accession>A0A9P4QA15</accession>
<feature type="region of interest" description="Disordered" evidence="1">
    <location>
        <begin position="123"/>
        <end position="146"/>
    </location>
</feature>
<organism evidence="2 3">
    <name type="scientific">Polychaeton citri CBS 116435</name>
    <dbReference type="NCBI Taxonomy" id="1314669"/>
    <lineage>
        <taxon>Eukaryota</taxon>
        <taxon>Fungi</taxon>
        <taxon>Dikarya</taxon>
        <taxon>Ascomycota</taxon>
        <taxon>Pezizomycotina</taxon>
        <taxon>Dothideomycetes</taxon>
        <taxon>Dothideomycetidae</taxon>
        <taxon>Capnodiales</taxon>
        <taxon>Capnodiaceae</taxon>
        <taxon>Polychaeton</taxon>
    </lineage>
</organism>
<name>A0A9P4QA15_9PEZI</name>
<sequence length="160" mass="17408">MQQRFLPPVIMTIRLLPPPSCVLRSAVTAIAATAALDGPTLFQHLSHSLASSIHTSLVPTSRFDSCGSAVVYCMHRRTSGNQRALSPFSPSGFPDLQLSPSLSLVSLAYIKAHTPTCRTTCTRRDGRRAHHSRLPEPHGDRRTRGARSTGALLCRVIGRE</sequence>